<accession>A0A1G1ZRN9</accession>
<gene>
    <name evidence="1" type="ORF">A3A04_00080</name>
</gene>
<dbReference type="Proteomes" id="UP000178517">
    <property type="component" value="Unassembled WGS sequence"/>
</dbReference>
<dbReference type="EMBL" id="MHJI01000003">
    <property type="protein sequence ID" value="OGY66517.1"/>
    <property type="molecule type" value="Genomic_DNA"/>
</dbReference>
<dbReference type="PROSITE" id="PS51257">
    <property type="entry name" value="PROKAR_LIPOPROTEIN"/>
    <property type="match status" value="1"/>
</dbReference>
<protein>
    <recommendedName>
        <fullName evidence="3">Lipoprotein</fullName>
    </recommendedName>
</protein>
<sequence length="191" mass="21519">MNTQRYAILFFIFIASGCGIPIGKKDVNSTLFKSTDELESIVKSIQPGTKKDEVFAKLRLTSNTPNLNVINTEDIHTFVYGRAEVRGTPQEVETFRSRLANFRGYTLPITFLTRHGSLGWFNWTIEKAGHEQRLVLIFDNGNLARIVLEGRKAVREKETSYLWEIVWDVIKGSAQGAGEVSARKAAERALP</sequence>
<evidence type="ECO:0000313" key="2">
    <source>
        <dbReference type="Proteomes" id="UP000178517"/>
    </source>
</evidence>
<evidence type="ECO:0008006" key="3">
    <source>
        <dbReference type="Google" id="ProtNLM"/>
    </source>
</evidence>
<proteinExistence type="predicted"/>
<dbReference type="AlphaFoldDB" id="A0A1G1ZRN9"/>
<evidence type="ECO:0000313" key="1">
    <source>
        <dbReference type="EMBL" id="OGY66517.1"/>
    </source>
</evidence>
<name>A0A1G1ZRN9_9BACT</name>
<comment type="caution">
    <text evidence="1">The sequence shown here is derived from an EMBL/GenBank/DDBJ whole genome shotgun (WGS) entry which is preliminary data.</text>
</comment>
<organism evidence="1 2">
    <name type="scientific">Candidatus Harrisonbacteria bacterium RIFCSPLOWO2_01_FULL_40_28</name>
    <dbReference type="NCBI Taxonomy" id="1798406"/>
    <lineage>
        <taxon>Bacteria</taxon>
        <taxon>Candidatus Harrisoniibacteriota</taxon>
    </lineage>
</organism>
<reference evidence="1 2" key="1">
    <citation type="journal article" date="2016" name="Nat. Commun.">
        <title>Thousands of microbial genomes shed light on interconnected biogeochemical processes in an aquifer system.</title>
        <authorList>
            <person name="Anantharaman K."/>
            <person name="Brown C.T."/>
            <person name="Hug L.A."/>
            <person name="Sharon I."/>
            <person name="Castelle C.J."/>
            <person name="Probst A.J."/>
            <person name="Thomas B.C."/>
            <person name="Singh A."/>
            <person name="Wilkins M.J."/>
            <person name="Karaoz U."/>
            <person name="Brodie E.L."/>
            <person name="Williams K.H."/>
            <person name="Hubbard S.S."/>
            <person name="Banfield J.F."/>
        </authorList>
    </citation>
    <scope>NUCLEOTIDE SEQUENCE [LARGE SCALE GENOMIC DNA]</scope>
</reference>